<proteinExistence type="predicted"/>
<dbReference type="Proteomes" id="UP000217154">
    <property type="component" value="Chromosome"/>
</dbReference>
<dbReference type="RefSeq" id="WP_095743805.1">
    <property type="nucleotide sequence ID" value="NZ_BKDI01000013.1"/>
</dbReference>
<dbReference type="AlphaFoldDB" id="A0A250DFV1"/>
<dbReference type="KEGG" id="vbo:CKY39_06230"/>
<protein>
    <submittedName>
        <fullName evidence="1">Uncharacterized protein</fullName>
    </submittedName>
</protein>
<gene>
    <name evidence="1" type="ORF">CKY39_06230</name>
</gene>
<reference evidence="1 2" key="1">
    <citation type="submission" date="2017-09" db="EMBL/GenBank/DDBJ databases">
        <title>The diverse metabolic capabilities of V. boronicumulans make it an excellent choice for continued studies on novel biodegradation.</title>
        <authorList>
            <person name="Sun S."/>
        </authorList>
    </citation>
    <scope>NUCLEOTIDE SEQUENCE [LARGE SCALE GENOMIC DNA]</scope>
    <source>
        <strain evidence="1 2">J1</strain>
    </source>
</reference>
<evidence type="ECO:0000313" key="2">
    <source>
        <dbReference type="Proteomes" id="UP000217154"/>
    </source>
</evidence>
<organism evidence="1 2">
    <name type="scientific">Variovorax boronicumulans</name>
    <dbReference type="NCBI Taxonomy" id="436515"/>
    <lineage>
        <taxon>Bacteria</taxon>
        <taxon>Pseudomonadati</taxon>
        <taxon>Pseudomonadota</taxon>
        <taxon>Betaproteobacteria</taxon>
        <taxon>Burkholderiales</taxon>
        <taxon>Comamonadaceae</taxon>
        <taxon>Variovorax</taxon>
    </lineage>
</organism>
<dbReference type="EMBL" id="CP023284">
    <property type="protein sequence ID" value="ATA52849.1"/>
    <property type="molecule type" value="Genomic_DNA"/>
</dbReference>
<name>A0A250DFV1_9BURK</name>
<evidence type="ECO:0000313" key="1">
    <source>
        <dbReference type="EMBL" id="ATA52849.1"/>
    </source>
</evidence>
<accession>A0A250DFV1</accession>
<sequence length="74" mass="8623">MRSTPDAIPAQGTADQKEMFPLDEAFLQRVDRVMLQRKQTDPFQQEAAWRATEEEARLRQLQLPEEAPVRTTPR</sequence>